<dbReference type="EMBL" id="JAFFZE010000006">
    <property type="protein sequence ID" value="MCT2582659.1"/>
    <property type="molecule type" value="Genomic_DNA"/>
</dbReference>
<comment type="caution">
    <text evidence="2">The sequence shown here is derived from an EMBL/GenBank/DDBJ whole genome shotgun (WGS) entry which is preliminary data.</text>
</comment>
<dbReference type="Pfam" id="PF13560">
    <property type="entry name" value="HTH_31"/>
    <property type="match status" value="1"/>
</dbReference>
<organism evidence="2 3">
    <name type="scientific">Actinophytocola gossypii</name>
    <dbReference type="NCBI Taxonomy" id="2812003"/>
    <lineage>
        <taxon>Bacteria</taxon>
        <taxon>Bacillati</taxon>
        <taxon>Actinomycetota</taxon>
        <taxon>Actinomycetes</taxon>
        <taxon>Pseudonocardiales</taxon>
        <taxon>Pseudonocardiaceae</taxon>
    </lineage>
</organism>
<dbReference type="InterPro" id="IPR010982">
    <property type="entry name" value="Lambda_DNA-bd_dom_sf"/>
</dbReference>
<dbReference type="InterPro" id="IPR043917">
    <property type="entry name" value="DUF5753"/>
</dbReference>
<dbReference type="CDD" id="cd00093">
    <property type="entry name" value="HTH_XRE"/>
    <property type="match status" value="1"/>
</dbReference>
<gene>
    <name evidence="2" type="ORF">JT362_05930</name>
</gene>
<dbReference type="SMART" id="SM00530">
    <property type="entry name" value="HTH_XRE"/>
    <property type="match status" value="1"/>
</dbReference>
<feature type="domain" description="HTH cro/C1-type" evidence="1">
    <location>
        <begin position="19"/>
        <end position="72"/>
    </location>
</feature>
<dbReference type="Pfam" id="PF19054">
    <property type="entry name" value="DUF5753"/>
    <property type="match status" value="1"/>
</dbReference>
<evidence type="ECO:0000313" key="3">
    <source>
        <dbReference type="Proteomes" id="UP001156441"/>
    </source>
</evidence>
<accession>A0ABT2J461</accession>
<evidence type="ECO:0000313" key="2">
    <source>
        <dbReference type="EMBL" id="MCT2582659.1"/>
    </source>
</evidence>
<dbReference type="SUPFAM" id="SSF47413">
    <property type="entry name" value="lambda repressor-like DNA-binding domains"/>
    <property type="match status" value="1"/>
</dbReference>
<dbReference type="Gene3D" id="1.10.260.40">
    <property type="entry name" value="lambda repressor-like DNA-binding domains"/>
    <property type="match status" value="1"/>
</dbReference>
<proteinExistence type="predicted"/>
<name>A0ABT2J461_9PSEU</name>
<reference evidence="2 3" key="1">
    <citation type="submission" date="2021-02" db="EMBL/GenBank/DDBJ databases">
        <title>Actinophytocola xerophila sp. nov., isolated from soil of cotton cropping field.</title>
        <authorList>
            <person name="Huang R."/>
            <person name="Chen X."/>
            <person name="Ge X."/>
            <person name="Liu W."/>
        </authorList>
    </citation>
    <scope>NUCLEOTIDE SEQUENCE [LARGE SCALE GENOMIC DNA]</scope>
    <source>
        <strain evidence="2 3">S1-96</strain>
    </source>
</reference>
<keyword evidence="3" id="KW-1185">Reference proteome</keyword>
<dbReference type="InterPro" id="IPR001387">
    <property type="entry name" value="Cro/C1-type_HTH"/>
</dbReference>
<protein>
    <submittedName>
        <fullName evidence="2">Helix-turn-helix transcriptional regulator</fullName>
    </submittedName>
</protein>
<sequence length="274" mass="30310">MPGSHDGISEDRVLFAEELRALRKLKGWTVEECGAAINFSASTIKSIESCYRAPTAEQARKLDEAFGTPGTLARCQRRIRGIPLSANFRPFAPYEAEATVLRTFQHVLVPGLFQTADYARVLIASYPGNCPDEVAEIVAARMERQAILDRKDPPWLWVVLDEQVLRRDVGGPEVMHAQLTRLVELTDRPRITIQLIPADLPHPGLDGAFTIAETKQPPAIVYLVGPEGQTVEDADTAARMTVLFDTLRAVALPTAASRALIEEEAQRWKELVTT</sequence>
<dbReference type="PROSITE" id="PS50943">
    <property type="entry name" value="HTH_CROC1"/>
    <property type="match status" value="1"/>
</dbReference>
<dbReference type="RefSeq" id="WP_260189999.1">
    <property type="nucleotide sequence ID" value="NZ_JAFFZE010000006.1"/>
</dbReference>
<dbReference type="Proteomes" id="UP001156441">
    <property type="component" value="Unassembled WGS sequence"/>
</dbReference>
<evidence type="ECO:0000259" key="1">
    <source>
        <dbReference type="PROSITE" id="PS50943"/>
    </source>
</evidence>